<dbReference type="GO" id="GO:0055085">
    <property type="term" value="P:transmembrane transport"/>
    <property type="evidence" value="ECO:0007669"/>
    <property type="project" value="InterPro"/>
</dbReference>
<dbReference type="Pfam" id="PF00528">
    <property type="entry name" value="BPD_transp_1"/>
    <property type="match status" value="1"/>
</dbReference>
<feature type="transmembrane region" description="Helical" evidence="7">
    <location>
        <begin position="12"/>
        <end position="32"/>
    </location>
</feature>
<evidence type="ECO:0000313" key="9">
    <source>
        <dbReference type="EMBL" id="PWJ74780.1"/>
    </source>
</evidence>
<keyword evidence="3" id="KW-1003">Cell membrane</keyword>
<evidence type="ECO:0000256" key="7">
    <source>
        <dbReference type="RuleBase" id="RU363032"/>
    </source>
</evidence>
<comment type="caution">
    <text evidence="9">The sequence shown here is derived from an EMBL/GenBank/DDBJ whole genome shotgun (WGS) entry which is preliminary data.</text>
</comment>
<dbReference type="InterPro" id="IPR045621">
    <property type="entry name" value="BPD_transp_1_N"/>
</dbReference>
<dbReference type="InterPro" id="IPR000515">
    <property type="entry name" value="MetI-like"/>
</dbReference>
<dbReference type="InterPro" id="IPR035906">
    <property type="entry name" value="MetI-like_sf"/>
</dbReference>
<keyword evidence="2 7" id="KW-0813">Transport</keyword>
<keyword evidence="4 7" id="KW-0812">Transmembrane</keyword>
<feature type="domain" description="ABC transmembrane type-1" evidence="8">
    <location>
        <begin position="109"/>
        <end position="322"/>
    </location>
</feature>
<dbReference type="AlphaFoldDB" id="A0AB73T2K0"/>
<keyword evidence="6 7" id="KW-0472">Membrane</keyword>
<dbReference type="Pfam" id="PF19300">
    <property type="entry name" value="BPD_transp_1_N"/>
    <property type="match status" value="1"/>
</dbReference>
<dbReference type="PANTHER" id="PTHR30465:SF55">
    <property type="entry name" value="OLIGOPEPTIDE ABC TRANSPORTER, PERMEASE PROTEIN"/>
    <property type="match status" value="1"/>
</dbReference>
<dbReference type="EMBL" id="QGGY01000008">
    <property type="protein sequence ID" value="PWJ74780.1"/>
    <property type="molecule type" value="Genomic_DNA"/>
</dbReference>
<evidence type="ECO:0000256" key="6">
    <source>
        <dbReference type="ARBA" id="ARBA00023136"/>
    </source>
</evidence>
<dbReference type="PROSITE" id="PS50928">
    <property type="entry name" value="ABC_TM1"/>
    <property type="match status" value="1"/>
</dbReference>
<comment type="subcellular location">
    <subcellularLocation>
        <location evidence="1 7">Cell membrane</location>
        <topology evidence="1 7">Multi-pass membrane protein</topology>
    </subcellularLocation>
</comment>
<evidence type="ECO:0000256" key="1">
    <source>
        <dbReference type="ARBA" id="ARBA00004651"/>
    </source>
</evidence>
<dbReference type="PANTHER" id="PTHR30465">
    <property type="entry name" value="INNER MEMBRANE ABC TRANSPORTER"/>
    <property type="match status" value="1"/>
</dbReference>
<feature type="transmembrane region" description="Helical" evidence="7">
    <location>
        <begin position="111"/>
        <end position="136"/>
    </location>
</feature>
<evidence type="ECO:0000259" key="8">
    <source>
        <dbReference type="PROSITE" id="PS50928"/>
    </source>
</evidence>
<reference evidence="9 10" key="1">
    <citation type="submission" date="2018-05" db="EMBL/GenBank/DDBJ databases">
        <authorList>
            <person name="Goeker M."/>
            <person name="Huntemann M."/>
            <person name="Clum A."/>
            <person name="Pillay M."/>
            <person name="Palaniappan K."/>
            <person name="Varghese N."/>
            <person name="Mikhailova N."/>
            <person name="Stamatis D."/>
            <person name="Reddy T."/>
            <person name="Daum C."/>
            <person name="Shapiro N."/>
            <person name="Ivanova N."/>
            <person name="Kyrpides N."/>
            <person name="Woyke T."/>
        </authorList>
    </citation>
    <scope>NUCLEOTIDE SEQUENCE [LARGE SCALE GENOMIC DNA]</scope>
    <source>
        <strain evidence="9 10">DSM 26524</strain>
    </source>
</reference>
<keyword evidence="10" id="KW-1185">Reference proteome</keyword>
<dbReference type="Gene3D" id="1.10.3720.10">
    <property type="entry name" value="MetI-like"/>
    <property type="match status" value="1"/>
</dbReference>
<evidence type="ECO:0000313" key="10">
    <source>
        <dbReference type="Proteomes" id="UP000245412"/>
    </source>
</evidence>
<feature type="transmembrane region" description="Helical" evidence="7">
    <location>
        <begin position="199"/>
        <end position="216"/>
    </location>
</feature>
<evidence type="ECO:0000256" key="4">
    <source>
        <dbReference type="ARBA" id="ARBA00022692"/>
    </source>
</evidence>
<sequence>MKFLKFLGTRIITFVLVIMIGVTTIFFVPRFMPSDPVENMIGQMISKQSNMTPEAIQLYRESLSDTFGLEGSLGEQYVGFLKKVFVTGDFGPSLAAYPTPVMDMVRRAVPWTLGLMLTSTLISWLLGNFIGLLAGFRKNKWYAKILEGMAVFLYPIPYYVFALALIMIFCYVIPVFPLSMTLDNMAFDWSTISTILKNSILPALSLILVGLGWWVISTKALTTSVVEEDYVYYAKLKGLSQQRIMMRYITPNVALPQITTLALQIGGVFNGALITEILFGYPGLGKLIYTGIVQADYNLIMGTITISIVSITIATFVVDIIYPFLDPRIRNT</sequence>
<gene>
    <name evidence="9" type="ORF">C7383_108210</name>
</gene>
<proteinExistence type="inferred from homology"/>
<name>A0AB73T2K0_9FIRM</name>
<feature type="transmembrane region" description="Helical" evidence="7">
    <location>
        <begin position="156"/>
        <end position="179"/>
    </location>
</feature>
<comment type="similarity">
    <text evidence="7">Belongs to the binding-protein-dependent transport system permease family.</text>
</comment>
<evidence type="ECO:0000256" key="2">
    <source>
        <dbReference type="ARBA" id="ARBA00022448"/>
    </source>
</evidence>
<keyword evidence="5 7" id="KW-1133">Transmembrane helix</keyword>
<dbReference type="CDD" id="cd06261">
    <property type="entry name" value="TM_PBP2"/>
    <property type="match status" value="1"/>
</dbReference>
<feature type="transmembrane region" description="Helical" evidence="7">
    <location>
        <begin position="253"/>
        <end position="279"/>
    </location>
</feature>
<feature type="transmembrane region" description="Helical" evidence="7">
    <location>
        <begin position="299"/>
        <end position="325"/>
    </location>
</feature>
<dbReference type="RefSeq" id="WP_109627558.1">
    <property type="nucleotide sequence ID" value="NZ_JANKBI010000006.1"/>
</dbReference>
<evidence type="ECO:0000256" key="3">
    <source>
        <dbReference type="ARBA" id="ARBA00022475"/>
    </source>
</evidence>
<dbReference type="Proteomes" id="UP000245412">
    <property type="component" value="Unassembled WGS sequence"/>
</dbReference>
<protein>
    <submittedName>
        <fullName evidence="9">Peptide/nickel transport system permease protein</fullName>
    </submittedName>
</protein>
<accession>A0AB73T2K0</accession>
<evidence type="ECO:0000256" key="5">
    <source>
        <dbReference type="ARBA" id="ARBA00022989"/>
    </source>
</evidence>
<dbReference type="GO" id="GO:0005886">
    <property type="term" value="C:plasma membrane"/>
    <property type="evidence" value="ECO:0007669"/>
    <property type="project" value="UniProtKB-SubCell"/>
</dbReference>
<dbReference type="SUPFAM" id="SSF161098">
    <property type="entry name" value="MetI-like"/>
    <property type="match status" value="1"/>
</dbReference>
<organism evidence="9 10">
    <name type="scientific">Murimonas intestini</name>
    <dbReference type="NCBI Taxonomy" id="1337051"/>
    <lineage>
        <taxon>Bacteria</taxon>
        <taxon>Bacillati</taxon>
        <taxon>Bacillota</taxon>
        <taxon>Clostridia</taxon>
        <taxon>Lachnospirales</taxon>
        <taxon>Lachnospiraceae</taxon>
        <taxon>Murimonas</taxon>
    </lineage>
</organism>